<accession>A0A0N7MUY6</accession>
<dbReference type="Gene3D" id="3.40.50.2000">
    <property type="entry name" value="Glycogen Phosphorylase B"/>
    <property type="match status" value="2"/>
</dbReference>
<name>A0A0P1M8K8_9BACT</name>
<evidence type="ECO:0000313" key="3">
    <source>
        <dbReference type="Proteomes" id="UP000182011"/>
    </source>
</evidence>
<sequence length="400" mass="46810">MKKIDVVIIPYNDFLKGERFGFRARDQHLFLEIAKDERVNKVIIVERPRSIVSFLLLSKLGVCSGKKLNKNMRRVGEKFFLFEFFTLGLEQVKLKHLWFDKIYGSLQFVEKFRDALRQIELGDFIALSFNPFANKFVDMIKPKFFVFDVMDNFCFHPEFVAFKNYICSSFEWVSSNSDLIFCVNEELKNFFLKNYPLSAEKIFVLPNGVDEKLIASGFVPDDIRKIKRPRIGYVGVISDRIDFELVEYVARERKFYNFIFIGGKYGDVARQIKRLRNFENIYFLGDKHYSKVADYIFSLDVCMVPHKVNEFTLSNDPMKIYEYLYFGKPVVSTKIGIQDEIKDHIFIADDKGEFLLLLDRAVSLAGDAMFVNLQSKAVKPSMFWSGRAKLMLDKIFSLFC</sequence>
<dbReference type="EMBL" id="FAOP01000003">
    <property type="protein sequence ID" value="CUU03063.1"/>
    <property type="molecule type" value="Genomic_DNA"/>
</dbReference>
<reference evidence="1 4" key="2">
    <citation type="submission" date="2015-11" db="EMBL/GenBank/DDBJ databases">
        <authorList>
            <person name="Varghese N."/>
        </authorList>
    </citation>
    <scope>NUCLEOTIDE SEQUENCE [LARGE SCALE GENOMIC DNA]</scope>
    <source>
        <strain evidence="1 4">JGI-8</strain>
    </source>
</reference>
<protein>
    <submittedName>
        <fullName evidence="2">Glycosyl transferases group 1</fullName>
    </submittedName>
</protein>
<accession>A0A0P1LBS1</accession>
<reference evidence="2 3" key="1">
    <citation type="submission" date="2015-11" db="EMBL/GenBank/DDBJ databases">
        <authorList>
            <person name="Zhang Y."/>
            <person name="Guo Z."/>
        </authorList>
    </citation>
    <scope>NUCLEOTIDE SEQUENCE [LARGE SCALE GENOMIC DNA]</scope>
    <source>
        <strain evidence="2">JGI-4</strain>
    </source>
</reference>
<dbReference type="SUPFAM" id="SSF53756">
    <property type="entry name" value="UDP-Glycosyltransferase/glycogen phosphorylase"/>
    <property type="match status" value="1"/>
</dbReference>
<organism evidence="2 3">
    <name type="scientific">Candidatus Kryptonium thompsonii</name>
    <dbReference type="NCBI Taxonomy" id="1633631"/>
    <lineage>
        <taxon>Bacteria</taxon>
        <taxon>Pseudomonadati</taxon>
        <taxon>Candidatus Kryptoniota</taxon>
        <taxon>Candidatus Kryptonium</taxon>
    </lineage>
</organism>
<accession>A0A0S4MVM8</accession>
<dbReference type="EMBL" id="CZVI01000023">
    <property type="protein sequence ID" value="CUS91160.1"/>
    <property type="molecule type" value="Genomic_DNA"/>
</dbReference>
<evidence type="ECO:0000313" key="4">
    <source>
        <dbReference type="Proteomes" id="UP000182200"/>
    </source>
</evidence>
<keyword evidence="2" id="KW-0808">Transferase</keyword>
<evidence type="ECO:0000313" key="1">
    <source>
        <dbReference type="EMBL" id="CUS91160.1"/>
    </source>
</evidence>
<dbReference type="Proteomes" id="UP000182200">
    <property type="component" value="Unassembled WGS sequence"/>
</dbReference>
<accession>A0A0P1LI78</accession>
<dbReference type="AlphaFoldDB" id="A0A0P1M8K8"/>
<dbReference type="OrthoDB" id="9816564at2"/>
<dbReference type="Proteomes" id="UP000182011">
    <property type="component" value="Unassembled WGS sequence"/>
</dbReference>
<dbReference type="GO" id="GO:0016740">
    <property type="term" value="F:transferase activity"/>
    <property type="evidence" value="ECO:0007669"/>
    <property type="project" value="UniProtKB-KW"/>
</dbReference>
<accession>A0A0P1NT24</accession>
<accession>A0A0P1M8K8</accession>
<keyword evidence="4" id="KW-1185">Reference proteome</keyword>
<dbReference type="PANTHER" id="PTHR12526:SF630">
    <property type="entry name" value="GLYCOSYLTRANSFERASE"/>
    <property type="match status" value="1"/>
</dbReference>
<proteinExistence type="predicted"/>
<gene>
    <name evidence="2" type="ORF">JGI4_00684</name>
    <name evidence="1" type="ORF">JGI8_01514</name>
</gene>
<dbReference type="RefSeq" id="WP_075427063.1">
    <property type="nucleotide sequence ID" value="NZ_CZVI01000023.1"/>
</dbReference>
<dbReference type="STRING" id="1633631.GCA_001442925_00684"/>
<dbReference type="Pfam" id="PF13692">
    <property type="entry name" value="Glyco_trans_1_4"/>
    <property type="match status" value="1"/>
</dbReference>
<evidence type="ECO:0000313" key="2">
    <source>
        <dbReference type="EMBL" id="CUU03063.1"/>
    </source>
</evidence>
<dbReference type="PANTHER" id="PTHR12526">
    <property type="entry name" value="GLYCOSYLTRANSFERASE"/>
    <property type="match status" value="1"/>
</dbReference>